<dbReference type="EMBL" id="ML143430">
    <property type="protein sequence ID" value="TBU27585.1"/>
    <property type="molecule type" value="Genomic_DNA"/>
</dbReference>
<name>A0A4Q9MJK2_9APHY</name>
<accession>A0A4Q9MJK2</accession>
<organism evidence="2">
    <name type="scientific">Dichomitus squalens</name>
    <dbReference type="NCBI Taxonomy" id="114155"/>
    <lineage>
        <taxon>Eukaryota</taxon>
        <taxon>Fungi</taxon>
        <taxon>Dikarya</taxon>
        <taxon>Basidiomycota</taxon>
        <taxon>Agaricomycotina</taxon>
        <taxon>Agaricomycetes</taxon>
        <taxon>Polyporales</taxon>
        <taxon>Polyporaceae</taxon>
        <taxon>Dichomitus</taxon>
    </lineage>
</organism>
<protein>
    <submittedName>
        <fullName evidence="2">Uncharacterized protein</fullName>
    </submittedName>
</protein>
<keyword evidence="1" id="KW-0472">Membrane</keyword>
<dbReference type="AlphaFoldDB" id="A0A4Q9MJK2"/>
<feature type="transmembrane region" description="Helical" evidence="1">
    <location>
        <begin position="291"/>
        <end position="310"/>
    </location>
</feature>
<sequence>MEVNKANYYQKRPIYSPIAMTVPPSASESLTDLRLPTVPPQTGTFPAHYRGSRMTIHLSFAASEMCAAILQGRRQKLHLDVGFSDGESPWYPSLSSTQSTVPQSSSRLIHVYMRDLRLEIYWSRCHSSRRIKYVFPALSSQRARFRLHHPALMLGTRPGFKVFCLELRKGSRRAGAVAEEGKTVTIHFGRPGLRDHTRLFSCQARRSPLDPSGLDFLPAQIAGPITQTALSSGLYGCFTTLALAAFTALLNTILEARGSILTAIIHSRVLCDHAVILYYGPSHYGSCANTAALTVNILLGDSIVCWPVLLLWPGNLFIRGVSIILLLATLALGAVDLRFTCPLEDLIWGWSLDGNTGLPGGILEEHYTASPPPCCL</sequence>
<evidence type="ECO:0000256" key="1">
    <source>
        <dbReference type="SAM" id="Phobius"/>
    </source>
</evidence>
<keyword evidence="1" id="KW-1133">Transmembrane helix</keyword>
<feature type="transmembrane region" description="Helical" evidence="1">
    <location>
        <begin position="316"/>
        <end position="335"/>
    </location>
</feature>
<proteinExistence type="predicted"/>
<gene>
    <name evidence="2" type="ORF">BD311DRAFT_843096</name>
</gene>
<keyword evidence="1" id="KW-0812">Transmembrane</keyword>
<reference evidence="2" key="1">
    <citation type="submission" date="2019-01" db="EMBL/GenBank/DDBJ databases">
        <title>Draft genome sequences of three monokaryotic isolates of the white-rot basidiomycete fungus Dichomitus squalens.</title>
        <authorList>
            <consortium name="DOE Joint Genome Institute"/>
            <person name="Lopez S.C."/>
            <person name="Andreopoulos B."/>
            <person name="Pangilinan J."/>
            <person name="Lipzen A."/>
            <person name="Riley R."/>
            <person name="Ahrendt S."/>
            <person name="Ng V."/>
            <person name="Barry K."/>
            <person name="Daum C."/>
            <person name="Grigoriev I.V."/>
            <person name="Hilden K.S."/>
            <person name="Makela M.R."/>
            <person name="de Vries R.P."/>
        </authorList>
    </citation>
    <scope>NUCLEOTIDE SEQUENCE [LARGE SCALE GENOMIC DNA]</scope>
    <source>
        <strain evidence="2">OM18370.1</strain>
    </source>
</reference>
<dbReference type="Proteomes" id="UP000292957">
    <property type="component" value="Unassembled WGS sequence"/>
</dbReference>
<evidence type="ECO:0000313" key="2">
    <source>
        <dbReference type="EMBL" id="TBU27585.1"/>
    </source>
</evidence>
<feature type="transmembrane region" description="Helical" evidence="1">
    <location>
        <begin position="234"/>
        <end position="254"/>
    </location>
</feature>